<evidence type="ECO:0000256" key="2">
    <source>
        <dbReference type="SAM" id="MobiDB-lite"/>
    </source>
</evidence>
<dbReference type="GO" id="GO:0016151">
    <property type="term" value="F:nickel cation binding"/>
    <property type="evidence" value="ECO:0007669"/>
    <property type="project" value="InterPro"/>
</dbReference>
<name>A0A7W6S081_9PROT</name>
<comment type="cofactor">
    <cofactor evidence="1">
        <name>Ni(2+)</name>
        <dbReference type="ChEBI" id="CHEBI:49786"/>
    </cofactor>
</comment>
<keyword evidence="1" id="KW-0408">Iron</keyword>
<accession>A0A7W6S081</accession>
<comment type="cofactor">
    <cofactor evidence="1">
        <name>Fe cation</name>
        <dbReference type="ChEBI" id="CHEBI:24875"/>
    </cofactor>
</comment>
<feature type="binding site" evidence="1">
    <location>
        <position position="425"/>
    </location>
    <ligand>
        <name>Ni(2+)</name>
        <dbReference type="ChEBI" id="CHEBI:49786"/>
    </ligand>
</feature>
<comment type="caution">
    <text evidence="3">The sequence shown here is derived from an EMBL/GenBank/DDBJ whole genome shotgun (WGS) entry which is preliminary data.</text>
</comment>
<evidence type="ECO:0000313" key="3">
    <source>
        <dbReference type="EMBL" id="MBB4286460.1"/>
    </source>
</evidence>
<dbReference type="Proteomes" id="UP000555728">
    <property type="component" value="Unassembled WGS sequence"/>
</dbReference>
<keyword evidence="1" id="KW-0460">Magnesium</keyword>
<dbReference type="EMBL" id="JACIGI010000016">
    <property type="protein sequence ID" value="MBB4286460.1"/>
    <property type="molecule type" value="Genomic_DNA"/>
</dbReference>
<proteinExistence type="predicted"/>
<dbReference type="Pfam" id="PF00374">
    <property type="entry name" value="NiFeSe_Hases"/>
    <property type="match status" value="1"/>
</dbReference>
<dbReference type="PANTHER" id="PTHR42958:SF4">
    <property type="entry name" value="HYDROGENASE EXPRESSION_FORMATION PROTEIN HUPK"/>
    <property type="match status" value="1"/>
</dbReference>
<dbReference type="AlphaFoldDB" id="A0A7W6S081"/>
<protein>
    <recommendedName>
        <fullName evidence="5">Hydrogenase</fullName>
    </recommendedName>
</protein>
<feature type="compositionally biased region" description="Basic and acidic residues" evidence="2">
    <location>
        <begin position="15"/>
        <end position="27"/>
    </location>
</feature>
<evidence type="ECO:0000313" key="4">
    <source>
        <dbReference type="Proteomes" id="UP000555728"/>
    </source>
</evidence>
<dbReference type="InterPro" id="IPR001501">
    <property type="entry name" value="Ni-dep_hyd_lsu"/>
</dbReference>
<keyword evidence="1" id="KW-0479">Metal-binding</keyword>
<feature type="binding site" evidence="1">
    <location>
        <position position="382"/>
    </location>
    <ligand>
        <name>Mg(2+)</name>
        <dbReference type="ChEBI" id="CHEBI:18420"/>
    </ligand>
</feature>
<dbReference type="RefSeq" id="WP_184435342.1">
    <property type="nucleotide sequence ID" value="NZ_JACIGI010000016.1"/>
</dbReference>
<keyword evidence="1" id="KW-0533">Nickel</keyword>
<reference evidence="3 4" key="1">
    <citation type="submission" date="2020-08" db="EMBL/GenBank/DDBJ databases">
        <title>Genome sequencing of Purple Non-Sulfur Bacteria from various extreme environments.</title>
        <authorList>
            <person name="Mayer M."/>
        </authorList>
    </citation>
    <scope>NUCLEOTIDE SEQUENCE [LARGE SCALE GENOMIC DNA]</scope>
    <source>
        <strain evidence="3 4">JA135</strain>
    </source>
</reference>
<evidence type="ECO:0008006" key="5">
    <source>
        <dbReference type="Google" id="ProtNLM"/>
    </source>
</evidence>
<feature type="region of interest" description="Disordered" evidence="2">
    <location>
        <begin position="1"/>
        <end position="44"/>
    </location>
</feature>
<keyword evidence="4" id="KW-1185">Reference proteome</keyword>
<organism evidence="3 4">
    <name type="scientific">Roseospira goensis</name>
    <dbReference type="NCBI Taxonomy" id="391922"/>
    <lineage>
        <taxon>Bacteria</taxon>
        <taxon>Pseudomonadati</taxon>
        <taxon>Pseudomonadota</taxon>
        <taxon>Alphaproteobacteria</taxon>
        <taxon>Rhodospirillales</taxon>
        <taxon>Rhodospirillaceae</taxon>
        <taxon>Roseospira</taxon>
    </lineage>
</organism>
<dbReference type="PANTHER" id="PTHR42958">
    <property type="entry name" value="HYDROGENASE-2 LARGE CHAIN"/>
    <property type="match status" value="1"/>
</dbReference>
<dbReference type="SUPFAM" id="SSF56762">
    <property type="entry name" value="HydB/Nqo4-like"/>
    <property type="match status" value="1"/>
</dbReference>
<dbReference type="InterPro" id="IPR029014">
    <property type="entry name" value="NiFe-Hase_large"/>
</dbReference>
<feature type="binding site" evidence="1">
    <location>
        <position position="428"/>
    </location>
    <ligand>
        <name>Fe cation</name>
        <dbReference type="ChEBI" id="CHEBI:24875"/>
    </ligand>
</feature>
<dbReference type="InterPro" id="IPR050867">
    <property type="entry name" value="NiFe/NiFeSe_hydrgnase_LSU"/>
</dbReference>
<gene>
    <name evidence="3" type="ORF">GGD88_002190</name>
</gene>
<sequence>MIRIPGPAEGAAGDPKGDPKGGPKGDPEGGPPSPAVAPDDPSAAWPDPEGLIVRLAVSGGRVADVRLSPSARVGAAAALIGQPLPDAVRLVGRVFSLCGRAQTVAAARAAEAAEGRAVDAATEAARSLLILAEAVEQGTLTLLLDGPAAIGQAPDTAILRAVRRDAAEVARRAAVPGWDAVGGGGRAAPAWPGPGLAESVGTMAARLRAVLPAGGRLPESRAGLRACLREDDGTVAAVLAAAMAEPPLAEGPPRPLAGWSLDDFAPALRGPGAAAFAARPTWRGAPAETGPLARFARHPLVRDLWACGAIVAARLVARVLDLVRTVDGMIRLMRPPGVAGATAAPAVLADGRGAGLSGVETARGLLLHRVAVRTGRVADWRIVAPTEWTFHPDGPLRRVLAGLDATDAAALRRRVRLLVAAMDPCVACDLRLVDSETARA</sequence>
<dbReference type="Gene3D" id="1.10.645.10">
    <property type="entry name" value="Cytochrome-c3 Hydrogenase, chain B"/>
    <property type="match status" value="2"/>
</dbReference>
<evidence type="ECO:0000256" key="1">
    <source>
        <dbReference type="PIRSR" id="PIRSR601501-1"/>
    </source>
</evidence>